<evidence type="ECO:0000313" key="3">
    <source>
        <dbReference type="Proteomes" id="UP000305165"/>
    </source>
</evidence>
<dbReference type="AlphaFoldDB" id="A0A4T2GJU7"/>
<dbReference type="Proteomes" id="UP000305165">
    <property type="component" value="Unassembled WGS sequence"/>
</dbReference>
<feature type="domain" description="Bacterial bifunctional deaminase-reductase C-terminal" evidence="1">
    <location>
        <begin position="12"/>
        <end position="47"/>
    </location>
</feature>
<dbReference type="Gene3D" id="3.40.430.10">
    <property type="entry name" value="Dihydrofolate Reductase, subunit A"/>
    <property type="match status" value="1"/>
</dbReference>
<dbReference type="GO" id="GO:0008703">
    <property type="term" value="F:5-amino-6-(5-phosphoribosylamino)uracil reductase activity"/>
    <property type="evidence" value="ECO:0007669"/>
    <property type="project" value="InterPro"/>
</dbReference>
<dbReference type="InterPro" id="IPR024072">
    <property type="entry name" value="DHFR-like_dom_sf"/>
</dbReference>
<evidence type="ECO:0000313" key="2">
    <source>
        <dbReference type="EMBL" id="TIH98871.1"/>
    </source>
</evidence>
<protein>
    <recommendedName>
        <fullName evidence="1">Bacterial bifunctional deaminase-reductase C-terminal domain-containing protein</fullName>
    </recommendedName>
</protein>
<sequence length="47" mass="5094">MTWKNASLLQGDCLEEIRRVKEAEGGDIVVLGSPRLAQTLLKAGLVN</sequence>
<proteinExistence type="predicted"/>
<name>A0A4T2GJU7_STRSU</name>
<dbReference type="GO" id="GO:0009231">
    <property type="term" value="P:riboflavin biosynthetic process"/>
    <property type="evidence" value="ECO:0007669"/>
    <property type="project" value="InterPro"/>
</dbReference>
<dbReference type="EMBL" id="SSXO01000005">
    <property type="protein sequence ID" value="TIH98871.1"/>
    <property type="molecule type" value="Genomic_DNA"/>
</dbReference>
<evidence type="ECO:0000259" key="1">
    <source>
        <dbReference type="Pfam" id="PF01872"/>
    </source>
</evidence>
<accession>A0A4T2GJU7</accession>
<reference evidence="2 3" key="1">
    <citation type="submission" date="2019-04" db="EMBL/GenBank/DDBJ databases">
        <title>Genome analysis of Streptococcus suis strain WUSS424.</title>
        <authorList>
            <person name="Chen H."/>
            <person name="Gao X."/>
            <person name="Wu Z."/>
        </authorList>
    </citation>
    <scope>NUCLEOTIDE SEQUENCE [LARGE SCALE GENOMIC DNA]</scope>
    <source>
        <strain evidence="2 3">WUSS424</strain>
    </source>
</reference>
<gene>
    <name evidence="2" type="ORF">FAJ39_08280</name>
</gene>
<organism evidence="2 3">
    <name type="scientific">Streptococcus suis</name>
    <dbReference type="NCBI Taxonomy" id="1307"/>
    <lineage>
        <taxon>Bacteria</taxon>
        <taxon>Bacillati</taxon>
        <taxon>Bacillota</taxon>
        <taxon>Bacilli</taxon>
        <taxon>Lactobacillales</taxon>
        <taxon>Streptococcaceae</taxon>
        <taxon>Streptococcus</taxon>
    </lineage>
</organism>
<dbReference type="InterPro" id="IPR002734">
    <property type="entry name" value="RibDG_C"/>
</dbReference>
<dbReference type="OrthoDB" id="195113at2"/>
<dbReference type="SUPFAM" id="SSF53597">
    <property type="entry name" value="Dihydrofolate reductase-like"/>
    <property type="match status" value="1"/>
</dbReference>
<dbReference type="Pfam" id="PF01872">
    <property type="entry name" value="RibD_C"/>
    <property type="match status" value="1"/>
</dbReference>
<comment type="caution">
    <text evidence="2">The sequence shown here is derived from an EMBL/GenBank/DDBJ whole genome shotgun (WGS) entry which is preliminary data.</text>
</comment>